<accession>A0A6J5UFU4</accession>
<feature type="compositionally biased region" description="Polar residues" evidence="1">
    <location>
        <begin position="1"/>
        <end position="14"/>
    </location>
</feature>
<protein>
    <submittedName>
        <fullName evidence="2">Uncharacterized protein</fullName>
    </submittedName>
</protein>
<organism evidence="2 3">
    <name type="scientific">Prunus armeniaca</name>
    <name type="common">Apricot</name>
    <name type="synonym">Armeniaca vulgaris</name>
    <dbReference type="NCBI Taxonomy" id="36596"/>
    <lineage>
        <taxon>Eukaryota</taxon>
        <taxon>Viridiplantae</taxon>
        <taxon>Streptophyta</taxon>
        <taxon>Embryophyta</taxon>
        <taxon>Tracheophyta</taxon>
        <taxon>Spermatophyta</taxon>
        <taxon>Magnoliopsida</taxon>
        <taxon>eudicotyledons</taxon>
        <taxon>Gunneridae</taxon>
        <taxon>Pentapetalae</taxon>
        <taxon>rosids</taxon>
        <taxon>fabids</taxon>
        <taxon>Rosales</taxon>
        <taxon>Rosaceae</taxon>
        <taxon>Amygdaloideae</taxon>
        <taxon>Amygdaleae</taxon>
        <taxon>Prunus</taxon>
    </lineage>
</organism>
<name>A0A6J5UFU4_PRUAR</name>
<gene>
    <name evidence="2" type="ORF">CURHAP_LOCUS20180</name>
</gene>
<sequence length="69" mass="7399">MSSSFKKTMSSAPTTPEMVQPGEIGTLIHQSQSPASNGDQRNLEELKNGADLSLVCILEALLRRLDGAQ</sequence>
<dbReference type="AlphaFoldDB" id="A0A6J5UFU4"/>
<dbReference type="EMBL" id="CAEKDK010000003">
    <property type="protein sequence ID" value="CAB4273088.1"/>
    <property type="molecule type" value="Genomic_DNA"/>
</dbReference>
<evidence type="ECO:0000313" key="2">
    <source>
        <dbReference type="EMBL" id="CAB4273088.1"/>
    </source>
</evidence>
<dbReference type="Proteomes" id="UP000507222">
    <property type="component" value="Unassembled WGS sequence"/>
</dbReference>
<feature type="region of interest" description="Disordered" evidence="1">
    <location>
        <begin position="1"/>
        <end position="44"/>
    </location>
</feature>
<feature type="compositionally biased region" description="Polar residues" evidence="1">
    <location>
        <begin position="28"/>
        <end position="40"/>
    </location>
</feature>
<reference evidence="2 3" key="1">
    <citation type="submission" date="2020-05" db="EMBL/GenBank/DDBJ databases">
        <authorList>
            <person name="Campoy J."/>
            <person name="Schneeberger K."/>
            <person name="Spophaly S."/>
        </authorList>
    </citation>
    <scope>NUCLEOTIDE SEQUENCE [LARGE SCALE GENOMIC DNA]</scope>
    <source>
        <strain evidence="2">PruArmRojPasFocal</strain>
    </source>
</reference>
<proteinExistence type="predicted"/>
<evidence type="ECO:0000256" key="1">
    <source>
        <dbReference type="SAM" id="MobiDB-lite"/>
    </source>
</evidence>
<evidence type="ECO:0000313" key="3">
    <source>
        <dbReference type="Proteomes" id="UP000507222"/>
    </source>
</evidence>